<evidence type="ECO:0000256" key="4">
    <source>
        <dbReference type="ARBA" id="ARBA00023125"/>
    </source>
</evidence>
<name>A0A3P3W3Z5_9FLAO</name>
<dbReference type="Proteomes" id="UP000275719">
    <property type="component" value="Unassembled WGS sequence"/>
</dbReference>
<dbReference type="CDD" id="cd03768">
    <property type="entry name" value="SR_ResInv"/>
    <property type="match status" value="1"/>
</dbReference>
<protein>
    <submittedName>
        <fullName evidence="9">Recombinase family protein</fullName>
    </submittedName>
</protein>
<dbReference type="PROSITE" id="PS00397">
    <property type="entry name" value="RECOMBINASES_1"/>
    <property type="match status" value="1"/>
</dbReference>
<accession>A0A3P3W3Z5</accession>
<evidence type="ECO:0000256" key="2">
    <source>
        <dbReference type="ARBA" id="ARBA00022908"/>
    </source>
</evidence>
<feature type="active site" description="O-(5'-phospho-DNA)-serine intermediate" evidence="6 7">
    <location>
        <position position="9"/>
    </location>
</feature>
<keyword evidence="5" id="KW-0233">DNA recombination</keyword>
<evidence type="ECO:0000313" key="9">
    <source>
        <dbReference type="EMBL" id="RRJ89680.1"/>
    </source>
</evidence>
<dbReference type="SUPFAM" id="SSF53041">
    <property type="entry name" value="Resolvase-like"/>
    <property type="match status" value="1"/>
</dbReference>
<dbReference type="EMBL" id="RQVQ01000023">
    <property type="protein sequence ID" value="RRJ89680.1"/>
    <property type="molecule type" value="Genomic_DNA"/>
</dbReference>
<dbReference type="PROSITE" id="PS51736">
    <property type="entry name" value="RECOMBINASES_3"/>
    <property type="match status" value="1"/>
</dbReference>
<keyword evidence="3" id="KW-0230">DNA invertase</keyword>
<feature type="domain" description="Resolvase/invertase-type recombinase catalytic" evidence="8">
    <location>
        <begin position="1"/>
        <end position="135"/>
    </location>
</feature>
<dbReference type="GO" id="GO:0015074">
    <property type="term" value="P:DNA integration"/>
    <property type="evidence" value="ECO:0007669"/>
    <property type="project" value="UniProtKB-KW"/>
</dbReference>
<dbReference type="Gene3D" id="3.40.50.1390">
    <property type="entry name" value="Resolvase, N-terminal catalytic domain"/>
    <property type="match status" value="1"/>
</dbReference>
<proteinExistence type="inferred from homology"/>
<keyword evidence="4" id="KW-0238">DNA-binding</keyword>
<dbReference type="RefSeq" id="WP_125019408.1">
    <property type="nucleotide sequence ID" value="NZ_RQVQ01000023.1"/>
</dbReference>
<evidence type="ECO:0000313" key="10">
    <source>
        <dbReference type="Proteomes" id="UP000275719"/>
    </source>
</evidence>
<evidence type="ECO:0000256" key="7">
    <source>
        <dbReference type="PROSITE-ProRule" id="PRU10137"/>
    </source>
</evidence>
<evidence type="ECO:0000256" key="1">
    <source>
        <dbReference type="ARBA" id="ARBA00009913"/>
    </source>
</evidence>
<keyword evidence="10" id="KW-1185">Reference proteome</keyword>
<dbReference type="GO" id="GO:0000150">
    <property type="term" value="F:DNA strand exchange activity"/>
    <property type="evidence" value="ECO:0007669"/>
    <property type="project" value="UniProtKB-KW"/>
</dbReference>
<comment type="caution">
    <text evidence="9">The sequence shown here is derived from an EMBL/GenBank/DDBJ whole genome shotgun (WGS) entry which is preliminary data.</text>
</comment>
<evidence type="ECO:0000256" key="5">
    <source>
        <dbReference type="ARBA" id="ARBA00023172"/>
    </source>
</evidence>
<evidence type="ECO:0000256" key="6">
    <source>
        <dbReference type="PIRSR" id="PIRSR606118-50"/>
    </source>
</evidence>
<evidence type="ECO:0000259" key="8">
    <source>
        <dbReference type="PROSITE" id="PS51736"/>
    </source>
</evidence>
<gene>
    <name evidence="9" type="ORF">EG240_10790</name>
</gene>
<dbReference type="Pfam" id="PF00239">
    <property type="entry name" value="Resolvase"/>
    <property type="match status" value="1"/>
</dbReference>
<organism evidence="9 10">
    <name type="scientific">Paenimyroides tangerinum</name>
    <dbReference type="NCBI Taxonomy" id="2488728"/>
    <lineage>
        <taxon>Bacteria</taxon>
        <taxon>Pseudomonadati</taxon>
        <taxon>Bacteroidota</taxon>
        <taxon>Flavobacteriia</taxon>
        <taxon>Flavobacteriales</taxon>
        <taxon>Flavobacteriaceae</taxon>
        <taxon>Paenimyroides</taxon>
    </lineage>
</organism>
<keyword evidence="2" id="KW-0229">DNA integration</keyword>
<dbReference type="OrthoDB" id="9797501at2"/>
<dbReference type="PANTHER" id="PTHR30461">
    <property type="entry name" value="DNA-INVERTASE FROM LAMBDOID PROPHAGE"/>
    <property type="match status" value="1"/>
</dbReference>
<sequence length="189" mass="21646">MIIGYARVSTKDQNLENQIDLLNQHKCEKIFSDVASGVKEDRKGLLELLGFARPGDTILVYKNDRIFRSLKNMVDLIETFNQKKIHFKSITEPEFDTQSANGKFLLQIFSAVAEFERNLISERTKHGLEGARRRNKNLGRPKGVSKETLEKYQFAKHLYDNKKLSIDNACKQAGLSKTSFYRVEKGSSI</sequence>
<dbReference type="InterPro" id="IPR036162">
    <property type="entry name" value="Resolvase-like_N_sf"/>
</dbReference>
<dbReference type="GO" id="GO:0003677">
    <property type="term" value="F:DNA binding"/>
    <property type="evidence" value="ECO:0007669"/>
    <property type="project" value="UniProtKB-KW"/>
</dbReference>
<dbReference type="InterPro" id="IPR050639">
    <property type="entry name" value="SSR_resolvase"/>
</dbReference>
<dbReference type="PANTHER" id="PTHR30461:SF2">
    <property type="entry name" value="SERINE RECOMBINASE PINE-RELATED"/>
    <property type="match status" value="1"/>
</dbReference>
<evidence type="ECO:0000256" key="3">
    <source>
        <dbReference type="ARBA" id="ARBA00023100"/>
    </source>
</evidence>
<dbReference type="FunFam" id="3.40.50.1390:FF:000001">
    <property type="entry name" value="DNA recombinase"/>
    <property type="match status" value="1"/>
</dbReference>
<dbReference type="SMART" id="SM00857">
    <property type="entry name" value="Resolvase"/>
    <property type="match status" value="1"/>
</dbReference>
<dbReference type="AlphaFoldDB" id="A0A3P3W3Z5"/>
<dbReference type="InterPro" id="IPR006118">
    <property type="entry name" value="Recombinase_CS"/>
</dbReference>
<comment type="similarity">
    <text evidence="1">Belongs to the site-specific recombinase resolvase family.</text>
</comment>
<reference evidence="9 10" key="1">
    <citation type="submission" date="2018-11" db="EMBL/GenBank/DDBJ databases">
        <title>Flavobacterium sp. nov., YIM 102701-2 draft genome.</title>
        <authorList>
            <person name="Li G."/>
            <person name="Jiang Y."/>
        </authorList>
    </citation>
    <scope>NUCLEOTIDE SEQUENCE [LARGE SCALE GENOMIC DNA]</scope>
    <source>
        <strain evidence="9 10">YIM 102701-2</strain>
    </source>
</reference>
<dbReference type="InterPro" id="IPR006119">
    <property type="entry name" value="Resolv_N"/>
</dbReference>